<reference evidence="6 7" key="1">
    <citation type="submission" date="2018-03" db="EMBL/GenBank/DDBJ databases">
        <title>Genomic Encyclopedia of Archaeal and Bacterial Type Strains, Phase II (KMG-II): from individual species to whole genera.</title>
        <authorList>
            <person name="Goeker M."/>
        </authorList>
    </citation>
    <scope>NUCLEOTIDE SEQUENCE [LARGE SCALE GENOMIC DNA]</scope>
    <source>
        <strain evidence="6 7">DSM 44720</strain>
    </source>
</reference>
<dbReference type="PANTHER" id="PTHR11559">
    <property type="entry name" value="CARBOXYLESTERASE"/>
    <property type="match status" value="1"/>
</dbReference>
<proteinExistence type="inferred from homology"/>
<evidence type="ECO:0000313" key="6">
    <source>
        <dbReference type="EMBL" id="PRY39033.1"/>
    </source>
</evidence>
<gene>
    <name evidence="6" type="ORF">CLV43_108433</name>
</gene>
<dbReference type="PROSITE" id="PS00122">
    <property type="entry name" value="CARBOXYLESTERASE_B_1"/>
    <property type="match status" value="1"/>
</dbReference>
<name>A0A2T0T086_9PSEU</name>
<dbReference type="Gene3D" id="3.40.50.1820">
    <property type="entry name" value="alpha/beta hydrolase"/>
    <property type="match status" value="1"/>
</dbReference>
<dbReference type="SUPFAM" id="SSF53474">
    <property type="entry name" value="alpha/beta-Hydrolases"/>
    <property type="match status" value="1"/>
</dbReference>
<dbReference type="Pfam" id="PF00135">
    <property type="entry name" value="COesterase"/>
    <property type="match status" value="2"/>
</dbReference>
<keyword evidence="7" id="KW-1185">Reference proteome</keyword>
<feature type="domain" description="Carboxylesterase type B" evidence="5">
    <location>
        <begin position="368"/>
        <end position="465"/>
    </location>
</feature>
<evidence type="ECO:0000256" key="2">
    <source>
        <dbReference type="ARBA" id="ARBA00022801"/>
    </source>
</evidence>
<comment type="similarity">
    <text evidence="1 3">Belongs to the type-B carboxylesterase/lipase family.</text>
</comment>
<evidence type="ECO:0000256" key="3">
    <source>
        <dbReference type="RuleBase" id="RU361235"/>
    </source>
</evidence>
<protein>
    <recommendedName>
        <fullName evidence="3">Carboxylic ester hydrolase</fullName>
        <ecNumber evidence="3">3.1.1.-</ecNumber>
    </recommendedName>
</protein>
<dbReference type="InterPro" id="IPR019826">
    <property type="entry name" value="Carboxylesterase_B_AS"/>
</dbReference>
<feature type="region of interest" description="Disordered" evidence="4">
    <location>
        <begin position="45"/>
        <end position="69"/>
    </location>
</feature>
<dbReference type="AlphaFoldDB" id="A0A2T0T086"/>
<dbReference type="InterPro" id="IPR050309">
    <property type="entry name" value="Type-B_Carboxylest/Lipase"/>
</dbReference>
<dbReference type="InterPro" id="IPR002018">
    <property type="entry name" value="CarbesteraseB"/>
</dbReference>
<evidence type="ECO:0000313" key="7">
    <source>
        <dbReference type="Proteomes" id="UP000239494"/>
    </source>
</evidence>
<evidence type="ECO:0000256" key="4">
    <source>
        <dbReference type="SAM" id="MobiDB-lite"/>
    </source>
</evidence>
<dbReference type="Proteomes" id="UP000239494">
    <property type="component" value="Unassembled WGS sequence"/>
</dbReference>
<keyword evidence="2 3" id="KW-0378">Hydrolase</keyword>
<dbReference type="RefSeq" id="WP_106190450.1">
    <property type="nucleotide sequence ID" value="NZ_PVTF01000008.1"/>
</dbReference>
<dbReference type="EMBL" id="PVTF01000008">
    <property type="protein sequence ID" value="PRY39033.1"/>
    <property type="molecule type" value="Genomic_DNA"/>
</dbReference>
<dbReference type="EC" id="3.1.1.-" evidence="3"/>
<dbReference type="InterPro" id="IPR029058">
    <property type="entry name" value="AB_hydrolase_fold"/>
</dbReference>
<evidence type="ECO:0000259" key="5">
    <source>
        <dbReference type="Pfam" id="PF00135"/>
    </source>
</evidence>
<dbReference type="GO" id="GO:0016787">
    <property type="term" value="F:hydrolase activity"/>
    <property type="evidence" value="ECO:0007669"/>
    <property type="project" value="UniProtKB-KW"/>
</dbReference>
<dbReference type="OrthoDB" id="4308422at2"/>
<comment type="caution">
    <text evidence="6">The sequence shown here is derived from an EMBL/GenBank/DDBJ whole genome shotgun (WGS) entry which is preliminary data.</text>
</comment>
<evidence type="ECO:0000256" key="1">
    <source>
        <dbReference type="ARBA" id="ARBA00005964"/>
    </source>
</evidence>
<accession>A0A2T0T086</accession>
<organism evidence="6 7">
    <name type="scientific">Umezawaea tangerina</name>
    <dbReference type="NCBI Taxonomy" id="84725"/>
    <lineage>
        <taxon>Bacteria</taxon>
        <taxon>Bacillati</taxon>
        <taxon>Actinomycetota</taxon>
        <taxon>Actinomycetes</taxon>
        <taxon>Pseudonocardiales</taxon>
        <taxon>Pseudonocardiaceae</taxon>
        <taxon>Umezawaea</taxon>
    </lineage>
</organism>
<feature type="domain" description="Carboxylesterase type B" evidence="5">
    <location>
        <begin position="7"/>
        <end position="326"/>
    </location>
</feature>
<sequence>MSETVQHPVVTVQSGALEGRTVDGVSSFLGIPYAAAPFGANRMRPPRPVEPWSGTRAATEYGPTSPKGDYPPQYQPLFPEVVVPGEDCLNLNVWTPDPDATGLPVLVWVHGGSFMNGSGSVGGYEGSAFARDGVVCVTINYRLAADGFLFLDDGTANLGLLDQVAALRWVRDNISAFGGDPARVTLAGESAGAMSVTTLLSMPLADGLFARAIMQSGADVNTLTPELGRMVGGYLADALGVEPTREAIAAVPLDKLVRTASDLVTEAQTAPDPARWRELALSLLPFAPVVDGEVLPRMPMEAFTDGQGAGVPVLIGSNRDEARLFLVPGGAIDLVDDAALEAGAGAYGLGPEGLAVYRANRPGASPGDVLAAVVTDWFYGIPALRIAEARAAGTTWVYRFDHPDRADNHGFGACHATEIPFVFDTITRDELHPLIGDTPSQAVADTMHRAWVSFITDGDPGWAPYTSRTRTAALLSDKVDEVDDPSGDERAVWEGVR</sequence>